<accession>A0A8J5F0G2</accession>
<sequence length="149" mass="16704">MASPSLTLNVDVNQFVNGLWKSCKQAIAGIDKLKNEFGKLIAERNEDEEAEPDERVATIKVNQWLHDLESLEGQLFIITSRLGHGVATENTTLTLAHLPPKSQGSYFTQDSSSTVWRSFMLLNGMKPKHAEWAALVVDSTRYDEMANIR</sequence>
<proteinExistence type="predicted"/>
<gene>
    <name evidence="1" type="ORF">ZIOFF_062517</name>
</gene>
<organism evidence="1 2">
    <name type="scientific">Zingiber officinale</name>
    <name type="common">Ginger</name>
    <name type="synonym">Amomum zingiber</name>
    <dbReference type="NCBI Taxonomy" id="94328"/>
    <lineage>
        <taxon>Eukaryota</taxon>
        <taxon>Viridiplantae</taxon>
        <taxon>Streptophyta</taxon>
        <taxon>Embryophyta</taxon>
        <taxon>Tracheophyta</taxon>
        <taxon>Spermatophyta</taxon>
        <taxon>Magnoliopsida</taxon>
        <taxon>Liliopsida</taxon>
        <taxon>Zingiberales</taxon>
        <taxon>Zingiberaceae</taxon>
        <taxon>Zingiber</taxon>
    </lineage>
</organism>
<evidence type="ECO:0000313" key="1">
    <source>
        <dbReference type="EMBL" id="KAG6479062.1"/>
    </source>
</evidence>
<dbReference type="EMBL" id="JACMSC010000017">
    <property type="protein sequence ID" value="KAG6479062.1"/>
    <property type="molecule type" value="Genomic_DNA"/>
</dbReference>
<dbReference type="Proteomes" id="UP000734854">
    <property type="component" value="Unassembled WGS sequence"/>
</dbReference>
<comment type="caution">
    <text evidence="1">The sequence shown here is derived from an EMBL/GenBank/DDBJ whole genome shotgun (WGS) entry which is preliminary data.</text>
</comment>
<evidence type="ECO:0000313" key="2">
    <source>
        <dbReference type="Proteomes" id="UP000734854"/>
    </source>
</evidence>
<name>A0A8J5F0G2_ZINOF</name>
<keyword evidence="2" id="KW-1185">Reference proteome</keyword>
<protein>
    <submittedName>
        <fullName evidence="1">Uncharacterized protein</fullName>
    </submittedName>
</protein>
<reference evidence="1 2" key="1">
    <citation type="submission" date="2020-08" db="EMBL/GenBank/DDBJ databases">
        <title>Plant Genome Project.</title>
        <authorList>
            <person name="Zhang R.-G."/>
        </authorList>
    </citation>
    <scope>NUCLEOTIDE SEQUENCE [LARGE SCALE GENOMIC DNA]</scope>
    <source>
        <tissue evidence="1">Rhizome</tissue>
    </source>
</reference>
<dbReference type="AlphaFoldDB" id="A0A8J5F0G2"/>